<dbReference type="Pfam" id="PF13302">
    <property type="entry name" value="Acetyltransf_3"/>
    <property type="match status" value="1"/>
</dbReference>
<comment type="caution">
    <text evidence="2">The sequence shown here is derived from an EMBL/GenBank/DDBJ whole genome shotgun (WGS) entry which is preliminary data.</text>
</comment>
<dbReference type="Proteomes" id="UP000608522">
    <property type="component" value="Unassembled WGS sequence"/>
</dbReference>
<gene>
    <name evidence="2" type="ORF">Sspor_18500</name>
</gene>
<protein>
    <recommendedName>
        <fullName evidence="1">N-acetyltransferase domain-containing protein</fullName>
    </recommendedName>
</protein>
<organism evidence="2 3">
    <name type="scientific">Streptomyces spororaveus</name>
    <dbReference type="NCBI Taxonomy" id="284039"/>
    <lineage>
        <taxon>Bacteria</taxon>
        <taxon>Bacillati</taxon>
        <taxon>Actinomycetota</taxon>
        <taxon>Actinomycetes</taxon>
        <taxon>Kitasatosporales</taxon>
        <taxon>Streptomycetaceae</taxon>
        <taxon>Streptomyces</taxon>
    </lineage>
</organism>
<evidence type="ECO:0000313" key="3">
    <source>
        <dbReference type="Proteomes" id="UP000608522"/>
    </source>
</evidence>
<evidence type="ECO:0000259" key="1">
    <source>
        <dbReference type="PROSITE" id="PS51186"/>
    </source>
</evidence>
<dbReference type="Gene3D" id="3.40.630.30">
    <property type="match status" value="1"/>
</dbReference>
<dbReference type="PANTHER" id="PTHR43792">
    <property type="entry name" value="GNAT FAMILY, PUTATIVE (AFU_ORTHOLOGUE AFUA_3G00765)-RELATED-RELATED"/>
    <property type="match status" value="1"/>
</dbReference>
<evidence type="ECO:0000313" key="2">
    <source>
        <dbReference type="EMBL" id="GHI76289.1"/>
    </source>
</evidence>
<dbReference type="SUPFAM" id="SSF55729">
    <property type="entry name" value="Acyl-CoA N-acyltransferases (Nat)"/>
    <property type="match status" value="1"/>
</dbReference>
<reference evidence="3" key="1">
    <citation type="submission" date="2023-07" db="EMBL/GenBank/DDBJ databases">
        <title>Whole genome shotgun sequence of Streptomyces spororaveus NBRC 15456.</title>
        <authorList>
            <person name="Komaki H."/>
            <person name="Tamura T."/>
        </authorList>
    </citation>
    <scope>NUCLEOTIDE SEQUENCE [LARGE SCALE GENOMIC DNA]</scope>
    <source>
        <strain evidence="3">NBRC 15456</strain>
    </source>
</reference>
<dbReference type="EMBL" id="BNED01000005">
    <property type="protein sequence ID" value="GHI76289.1"/>
    <property type="molecule type" value="Genomic_DNA"/>
</dbReference>
<dbReference type="InterPro" id="IPR000182">
    <property type="entry name" value="GNAT_dom"/>
</dbReference>
<feature type="domain" description="N-acetyltransferase" evidence="1">
    <location>
        <begin position="2"/>
        <end position="165"/>
    </location>
</feature>
<dbReference type="PROSITE" id="PS51186">
    <property type="entry name" value="GNAT"/>
    <property type="match status" value="1"/>
</dbReference>
<name>A0ABQ3T7E3_9ACTN</name>
<keyword evidence="3" id="KW-1185">Reference proteome</keyword>
<sequence>MVELRGLTPDDAPFVARIYSGASVRFTHGEGYQMPVEDAVVRLARIRDEDHAEPRDHWSLGIAVAGDLIGLVKCRRQDECTAALSYILREDTWGRGHATDAVRQFVPLVFAEAALERLEAKHHPDNPASGRVLAKAGFTRIGTVDLHVGDGQPVPYPVYELHRRTS</sequence>
<accession>A0ABQ3T7E3</accession>
<proteinExistence type="predicted"/>
<dbReference type="InterPro" id="IPR051531">
    <property type="entry name" value="N-acetyltransferase"/>
</dbReference>
<dbReference type="PANTHER" id="PTHR43792:SF16">
    <property type="entry name" value="N-ACETYLTRANSFERASE DOMAIN-CONTAINING PROTEIN"/>
    <property type="match status" value="1"/>
</dbReference>
<dbReference type="InterPro" id="IPR016181">
    <property type="entry name" value="Acyl_CoA_acyltransferase"/>
</dbReference>